<reference evidence="1" key="1">
    <citation type="submission" date="2023-03" db="EMBL/GenBank/DDBJ databases">
        <title>MT1 and MT2 Draft Genomes of Novel Species.</title>
        <authorList>
            <person name="Venkateswaran K."/>
        </authorList>
    </citation>
    <scope>NUCLEOTIDE SEQUENCE</scope>
    <source>
        <strain evidence="1">F6_8S_P_1A</strain>
    </source>
</reference>
<dbReference type="Proteomes" id="UP001174210">
    <property type="component" value="Unassembled WGS sequence"/>
</dbReference>
<protein>
    <recommendedName>
        <fullName evidence="3">NTF2-like N-terminal transpeptidase domain-containing protein</fullName>
    </recommendedName>
</protein>
<dbReference type="EMBL" id="JAROCB010000002">
    <property type="protein sequence ID" value="MDN4597355.1"/>
    <property type="molecule type" value="Genomic_DNA"/>
</dbReference>
<keyword evidence="2" id="KW-1185">Reference proteome</keyword>
<gene>
    <name evidence="1" type="ORF">P5G59_09400</name>
</gene>
<comment type="caution">
    <text evidence="1">The sequence shown here is derived from an EMBL/GenBank/DDBJ whole genome shotgun (WGS) entry which is preliminary data.</text>
</comment>
<evidence type="ECO:0000313" key="2">
    <source>
        <dbReference type="Proteomes" id="UP001174210"/>
    </source>
</evidence>
<sequence>MSIGSEGAPVRRMRVRWYWWVLGFAAVLSTAAGAFFSASTVAAAQNMPRTVVARYLDALVHGNAREAMALGGIHAGKGDVLLDQKAYATATDRIASYTLSSPVTRKGVTTVVATVQQGDRPYQRSFRVVRAGGLPFLPLWKLAPVTPDTVEVEADGPSGLVFTVGGKTPKVEDRIAKLRALPGSYPVEFARASGDYSVKSGVAVSHGVGSVITPTVFAAEISDSGAAAAKAAVESWLDTCLATQESAPANCPFYVQAPVTPGVQMSDIHWSLVTRPEVDVLYGAWYDGGWDVQGRNGSVTATATLTRTSDGASAQVTTEEIPFQYSGTVTFTGDGAVFTPLFDDGSAQG</sequence>
<organism evidence="1 2">
    <name type="scientific">Leifsonia virtsii</name>
    <dbReference type="NCBI Taxonomy" id="3035915"/>
    <lineage>
        <taxon>Bacteria</taxon>
        <taxon>Bacillati</taxon>
        <taxon>Actinomycetota</taxon>
        <taxon>Actinomycetes</taxon>
        <taxon>Micrococcales</taxon>
        <taxon>Microbacteriaceae</taxon>
        <taxon>Leifsonia</taxon>
    </lineage>
</organism>
<accession>A0ABT8IX19</accession>
<dbReference type="RefSeq" id="WP_301218313.1">
    <property type="nucleotide sequence ID" value="NZ_JAROCB010000002.1"/>
</dbReference>
<name>A0ABT8IX19_9MICO</name>
<evidence type="ECO:0008006" key="3">
    <source>
        <dbReference type="Google" id="ProtNLM"/>
    </source>
</evidence>
<proteinExistence type="predicted"/>
<evidence type="ECO:0000313" key="1">
    <source>
        <dbReference type="EMBL" id="MDN4597355.1"/>
    </source>
</evidence>